<dbReference type="Gene3D" id="3.30.160.250">
    <property type="match status" value="1"/>
</dbReference>
<dbReference type="EMBL" id="AZFM01000017">
    <property type="protein sequence ID" value="KRL89868.1"/>
    <property type="molecule type" value="Genomic_DNA"/>
</dbReference>
<dbReference type="AlphaFoldDB" id="A0A0R1U960"/>
<feature type="domain" description="HicB-like antitoxin of toxin-antitoxin system" evidence="1">
    <location>
        <begin position="8"/>
        <end position="106"/>
    </location>
</feature>
<dbReference type="Pfam" id="PF15919">
    <property type="entry name" value="HicB_lk_antitox"/>
    <property type="match status" value="1"/>
</dbReference>
<comment type="caution">
    <text evidence="2">The sequence shown here is derived from an EMBL/GenBank/DDBJ whole genome shotgun (WGS) entry which is preliminary data.</text>
</comment>
<name>A0A0R1U960_9LACO</name>
<evidence type="ECO:0000313" key="3">
    <source>
        <dbReference type="Proteomes" id="UP000051036"/>
    </source>
</evidence>
<protein>
    <recommendedName>
        <fullName evidence="1">HicB-like antitoxin of toxin-antitoxin system domain-containing protein</fullName>
    </recommendedName>
</protein>
<dbReference type="RefSeq" id="WP_057798845.1">
    <property type="nucleotide sequence ID" value="NZ_AZFM01000017.1"/>
</dbReference>
<dbReference type="STRING" id="1423763.FC46_GL000516"/>
<dbReference type="OrthoDB" id="2321848at2"/>
<dbReference type="InterPro" id="IPR031807">
    <property type="entry name" value="HicB-like"/>
</dbReference>
<evidence type="ECO:0000313" key="2">
    <source>
        <dbReference type="EMBL" id="KRL89868.1"/>
    </source>
</evidence>
<reference evidence="2 3" key="1">
    <citation type="journal article" date="2015" name="Genome Announc.">
        <title>Expanding the biotechnology potential of lactobacilli through comparative genomics of 213 strains and associated genera.</title>
        <authorList>
            <person name="Sun Z."/>
            <person name="Harris H.M."/>
            <person name="McCann A."/>
            <person name="Guo C."/>
            <person name="Argimon S."/>
            <person name="Zhang W."/>
            <person name="Yang X."/>
            <person name="Jeffery I.B."/>
            <person name="Cooney J.C."/>
            <person name="Kagawa T.F."/>
            <person name="Liu W."/>
            <person name="Song Y."/>
            <person name="Salvetti E."/>
            <person name="Wrobel A."/>
            <person name="Rasinkangas P."/>
            <person name="Parkhill J."/>
            <person name="Rea M.C."/>
            <person name="O'Sullivan O."/>
            <person name="Ritari J."/>
            <person name="Douillard F.P."/>
            <person name="Paul Ross R."/>
            <person name="Yang R."/>
            <person name="Briner A.E."/>
            <person name="Felis G.E."/>
            <person name="de Vos W.M."/>
            <person name="Barrangou R."/>
            <person name="Klaenhammer T.R."/>
            <person name="Caufield P.W."/>
            <person name="Cui Y."/>
            <person name="Zhang H."/>
            <person name="O'Toole P.W."/>
        </authorList>
    </citation>
    <scope>NUCLEOTIDE SEQUENCE [LARGE SCALE GENOMIC DNA]</scope>
    <source>
        <strain evidence="2 3">DSM 16043</strain>
    </source>
</reference>
<dbReference type="Proteomes" id="UP000051036">
    <property type="component" value="Unassembled WGS sequence"/>
</dbReference>
<dbReference type="InterPro" id="IPR035069">
    <property type="entry name" value="TTHA1013/TTHA0281-like"/>
</dbReference>
<dbReference type="PATRIC" id="fig|1423763.3.peg.520"/>
<evidence type="ECO:0000259" key="1">
    <source>
        <dbReference type="Pfam" id="PF15919"/>
    </source>
</evidence>
<organism evidence="2 3">
    <name type="scientific">Lactobacillus kalixensis DSM 16043</name>
    <dbReference type="NCBI Taxonomy" id="1423763"/>
    <lineage>
        <taxon>Bacteria</taxon>
        <taxon>Bacillati</taxon>
        <taxon>Bacillota</taxon>
        <taxon>Bacilli</taxon>
        <taxon>Lactobacillales</taxon>
        <taxon>Lactobacillaceae</taxon>
        <taxon>Lactobacillus</taxon>
    </lineage>
</organism>
<accession>A0A0R1U960</accession>
<keyword evidence="3" id="KW-1185">Reference proteome</keyword>
<dbReference type="SUPFAM" id="SSF143100">
    <property type="entry name" value="TTHA1013/TTHA0281-like"/>
    <property type="match status" value="1"/>
</dbReference>
<gene>
    <name evidence="2" type="ORF">FC46_GL000516</name>
</gene>
<proteinExistence type="predicted"/>
<sequence length="130" mass="14861">MKQNIVAYPAILSEYNDESGHYFVVTSPNIQGMVTDGETIPEALMHAEDAMALMLDDEETYPEVQNPKDWKLKDNEQVTWVTVNMTKWLNQYGKTVRRNISIPKALNDWAKENKINVSKVTADALREMQG</sequence>